<evidence type="ECO:0000256" key="3">
    <source>
        <dbReference type="ARBA" id="ARBA00022729"/>
    </source>
</evidence>
<evidence type="ECO:0000259" key="7">
    <source>
        <dbReference type="Pfam" id="PF14322"/>
    </source>
</evidence>
<dbReference type="Pfam" id="PF07980">
    <property type="entry name" value="SusD_RagB"/>
    <property type="match status" value="1"/>
</dbReference>
<keyword evidence="3" id="KW-0732">Signal</keyword>
<reference evidence="8 9" key="1">
    <citation type="submission" date="2018-03" db="EMBL/GenBank/DDBJ databases">
        <title>Genomic Encyclopedia of Archaeal and Bacterial Type Strains, Phase II (KMG-II): from individual species to whole genera.</title>
        <authorList>
            <person name="Goeker M."/>
        </authorList>
    </citation>
    <scope>NUCLEOTIDE SEQUENCE [LARGE SCALE GENOMIC DNA]</scope>
    <source>
        <strain evidence="8 9">DSM 100346</strain>
    </source>
</reference>
<accession>A0A316AK60</accession>
<keyword evidence="4" id="KW-0472">Membrane</keyword>
<dbReference type="EMBL" id="QGDT01000006">
    <property type="protein sequence ID" value="PWJ57748.1"/>
    <property type="molecule type" value="Genomic_DNA"/>
</dbReference>
<evidence type="ECO:0000313" key="9">
    <source>
        <dbReference type="Proteomes" id="UP000245880"/>
    </source>
</evidence>
<evidence type="ECO:0000259" key="6">
    <source>
        <dbReference type="Pfam" id="PF07980"/>
    </source>
</evidence>
<feature type="domain" description="RagB/SusD" evidence="6">
    <location>
        <begin position="310"/>
        <end position="510"/>
    </location>
</feature>
<sequence length="510" mass="58856">MKKIISIFIIYCGLFVSSCTLDTVPVDFIASEYYFSNEEQCTLALTGVYDRMDYNYATNLCTLFDTADEMWAFGTIGPWVNSFYSSDTRISSFWKQMYEGIERANMLLDKIDDADMDDSRRMVIKGEAKFLRAYYYFMLVQNFGDVPFKTTATASASDLFYPRVSSDEIYDFIYDEMVEAEAMVAPITSYDYAEHASKSAVQGMLARVSLYMAGFPNNRTEKYADALKWSEKVIQQGFHTLNPDYSQVFINLIQDKYDTKESIWEIGFRTTGASDSYYEFGEMGNTNGIYQNILEYGAATGTFKVYGALWNKYDTLDTRRDWAIAPYDFVYNSNPPEKRYFDSTKATNSRYIGKYRREYELSANKQKRANGTNYPLLRYADVLLMAAEAENEVNGPSLKALGYLNQVRERAQAPLISDVASKDTFRKILQDERSLELCFEGLRKQDLKRWGILIPTMKDLAKYIRDTETNATIVTRATLPLDNVTEQHYYYPIPLREMNLNKLLTQNPGW</sequence>
<evidence type="ECO:0000256" key="4">
    <source>
        <dbReference type="ARBA" id="ARBA00023136"/>
    </source>
</evidence>
<dbReference type="InterPro" id="IPR011990">
    <property type="entry name" value="TPR-like_helical_dom_sf"/>
</dbReference>
<dbReference type="InterPro" id="IPR033985">
    <property type="entry name" value="SusD-like_N"/>
</dbReference>
<comment type="subcellular location">
    <subcellularLocation>
        <location evidence="1">Cell outer membrane</location>
    </subcellularLocation>
</comment>
<dbReference type="GO" id="GO:0009279">
    <property type="term" value="C:cell outer membrane"/>
    <property type="evidence" value="ECO:0007669"/>
    <property type="project" value="UniProtKB-SubCell"/>
</dbReference>
<dbReference type="PROSITE" id="PS51257">
    <property type="entry name" value="PROKAR_LIPOPROTEIN"/>
    <property type="match status" value="1"/>
</dbReference>
<dbReference type="Pfam" id="PF14322">
    <property type="entry name" value="SusD-like_3"/>
    <property type="match status" value="1"/>
</dbReference>
<dbReference type="InterPro" id="IPR012944">
    <property type="entry name" value="SusD_RagB_dom"/>
</dbReference>
<evidence type="ECO:0000256" key="1">
    <source>
        <dbReference type="ARBA" id="ARBA00004442"/>
    </source>
</evidence>
<evidence type="ECO:0000256" key="2">
    <source>
        <dbReference type="ARBA" id="ARBA00006275"/>
    </source>
</evidence>
<dbReference type="Gene3D" id="1.25.40.390">
    <property type="match status" value="1"/>
</dbReference>
<dbReference type="OrthoDB" id="691907at2"/>
<dbReference type="AlphaFoldDB" id="A0A316AK60"/>
<organism evidence="8 9">
    <name type="scientific">Dyadobacter jejuensis</name>
    <dbReference type="NCBI Taxonomy" id="1082580"/>
    <lineage>
        <taxon>Bacteria</taxon>
        <taxon>Pseudomonadati</taxon>
        <taxon>Bacteroidota</taxon>
        <taxon>Cytophagia</taxon>
        <taxon>Cytophagales</taxon>
        <taxon>Spirosomataceae</taxon>
        <taxon>Dyadobacter</taxon>
    </lineage>
</organism>
<gene>
    <name evidence="8" type="ORF">CLV98_106220</name>
</gene>
<keyword evidence="5" id="KW-0998">Cell outer membrane</keyword>
<name>A0A316AK60_9BACT</name>
<comment type="similarity">
    <text evidence="2">Belongs to the SusD family.</text>
</comment>
<keyword evidence="9" id="KW-1185">Reference proteome</keyword>
<protein>
    <submittedName>
        <fullName evidence="8">Putative outer membrane starch-binding protein</fullName>
    </submittedName>
</protein>
<dbReference type="Proteomes" id="UP000245880">
    <property type="component" value="Unassembled WGS sequence"/>
</dbReference>
<proteinExistence type="inferred from homology"/>
<dbReference type="SUPFAM" id="SSF48452">
    <property type="entry name" value="TPR-like"/>
    <property type="match status" value="1"/>
</dbReference>
<feature type="domain" description="SusD-like N-terminal" evidence="7">
    <location>
        <begin position="82"/>
        <end position="210"/>
    </location>
</feature>
<evidence type="ECO:0000256" key="5">
    <source>
        <dbReference type="ARBA" id="ARBA00023237"/>
    </source>
</evidence>
<dbReference type="RefSeq" id="WP_109674892.1">
    <property type="nucleotide sequence ID" value="NZ_QGDT01000006.1"/>
</dbReference>
<evidence type="ECO:0000313" key="8">
    <source>
        <dbReference type="EMBL" id="PWJ57748.1"/>
    </source>
</evidence>
<comment type="caution">
    <text evidence="8">The sequence shown here is derived from an EMBL/GenBank/DDBJ whole genome shotgun (WGS) entry which is preliminary data.</text>
</comment>